<dbReference type="PANTHER" id="PTHR39338">
    <property type="entry name" value="BLL5662 PROTEIN-RELATED"/>
    <property type="match status" value="1"/>
</dbReference>
<sequence length="402" mass="43502">MADLADLVDLVAAFGAALRAEGLPVGPDRCARFTDAIGVVRPANTRELRWCAQATLISDPDQMPVLDAVFRAVFEGVVDPAEQRGQPEHPPAERATPPTGPGGVERDSANPGGANRSTTDIEVPELASAAEQLSHREFTELSADELRSLAALMRRFALVPPLRRSRRDRRTAHGRRIDLRSTLCAARRTGGHPVRLSRRSPKLRARKLVVLCDISGSMEPFARALLQFLYCAAGGTHAEVFTFATRLTRLTRLFAHTRPRTALTCAGEAAPDWSGGTRIADAVGEFLDRHGRRGMARGSVVVIVSDGWETGDPRELGRQMARLARLAFRIVWVNPRVARPGYRPMAGGMAAAWPYCDVVLSGHRLDALDELTAAIRPSSGSATRSSTTANSFRTPPAAPSGR</sequence>
<organism evidence="2 3">
    <name type="scientific">Saccharopolyspora phatthalungensis</name>
    <dbReference type="NCBI Taxonomy" id="664693"/>
    <lineage>
        <taxon>Bacteria</taxon>
        <taxon>Bacillati</taxon>
        <taxon>Actinomycetota</taxon>
        <taxon>Actinomycetes</taxon>
        <taxon>Pseudonocardiales</taxon>
        <taxon>Pseudonocardiaceae</taxon>
        <taxon>Saccharopolyspora</taxon>
    </lineage>
</organism>
<keyword evidence="3" id="KW-1185">Reference proteome</keyword>
<evidence type="ECO:0000313" key="2">
    <source>
        <dbReference type="EMBL" id="MBB5157159.1"/>
    </source>
</evidence>
<feature type="compositionally biased region" description="Basic and acidic residues" evidence="1">
    <location>
        <begin position="81"/>
        <end position="92"/>
    </location>
</feature>
<protein>
    <recommendedName>
        <fullName evidence="4">VWFA domain-containing protein</fullName>
    </recommendedName>
</protein>
<feature type="region of interest" description="Disordered" evidence="1">
    <location>
        <begin position="377"/>
        <end position="402"/>
    </location>
</feature>
<dbReference type="PIRSF" id="PIRSF010256">
    <property type="entry name" value="CoxE_vWa"/>
    <property type="match status" value="1"/>
</dbReference>
<feature type="region of interest" description="Disordered" evidence="1">
    <location>
        <begin position="81"/>
        <end position="118"/>
    </location>
</feature>
<name>A0A840QEZ6_9PSEU</name>
<accession>A0A840QEZ6</accession>
<dbReference type="InterPro" id="IPR011195">
    <property type="entry name" value="UCP010256"/>
</dbReference>
<dbReference type="Gene3D" id="3.40.50.410">
    <property type="entry name" value="von Willebrand factor, type A domain"/>
    <property type="match status" value="1"/>
</dbReference>
<dbReference type="InterPro" id="IPR008912">
    <property type="entry name" value="Uncharacterised_CoxE"/>
</dbReference>
<dbReference type="Proteomes" id="UP000584374">
    <property type="component" value="Unassembled WGS sequence"/>
</dbReference>
<dbReference type="Pfam" id="PF05762">
    <property type="entry name" value="VWA_CoxE"/>
    <property type="match status" value="1"/>
</dbReference>
<comment type="caution">
    <text evidence="2">The sequence shown here is derived from an EMBL/GenBank/DDBJ whole genome shotgun (WGS) entry which is preliminary data.</text>
</comment>
<evidence type="ECO:0008006" key="4">
    <source>
        <dbReference type="Google" id="ProtNLM"/>
    </source>
</evidence>
<proteinExistence type="predicted"/>
<dbReference type="RefSeq" id="WP_246470976.1">
    <property type="nucleotide sequence ID" value="NZ_JACHIW010000001.1"/>
</dbReference>
<dbReference type="CDD" id="cd00198">
    <property type="entry name" value="vWFA"/>
    <property type="match status" value="1"/>
</dbReference>
<gene>
    <name evidence="2" type="ORF">BJ970_004693</name>
</gene>
<dbReference type="InterPro" id="IPR036465">
    <property type="entry name" value="vWFA_dom_sf"/>
</dbReference>
<feature type="compositionally biased region" description="Low complexity" evidence="1">
    <location>
        <begin position="378"/>
        <end position="394"/>
    </location>
</feature>
<evidence type="ECO:0000313" key="3">
    <source>
        <dbReference type="Proteomes" id="UP000584374"/>
    </source>
</evidence>
<evidence type="ECO:0000256" key="1">
    <source>
        <dbReference type="SAM" id="MobiDB-lite"/>
    </source>
</evidence>
<dbReference type="AlphaFoldDB" id="A0A840QEZ6"/>
<reference evidence="2 3" key="1">
    <citation type="submission" date="2020-08" db="EMBL/GenBank/DDBJ databases">
        <title>Sequencing the genomes of 1000 actinobacteria strains.</title>
        <authorList>
            <person name="Klenk H.-P."/>
        </authorList>
    </citation>
    <scope>NUCLEOTIDE SEQUENCE [LARGE SCALE GENOMIC DNA]</scope>
    <source>
        <strain evidence="2 3">DSM 45584</strain>
    </source>
</reference>
<dbReference type="EMBL" id="JACHIW010000001">
    <property type="protein sequence ID" value="MBB5157159.1"/>
    <property type="molecule type" value="Genomic_DNA"/>
</dbReference>
<dbReference type="PANTHER" id="PTHR39338:SF6">
    <property type="entry name" value="BLL5662 PROTEIN"/>
    <property type="match status" value="1"/>
</dbReference>
<dbReference type="SUPFAM" id="SSF53300">
    <property type="entry name" value="vWA-like"/>
    <property type="match status" value="1"/>
</dbReference>